<accession>A0A2N1JAG3</accession>
<dbReference type="PANTHER" id="PTHR28627">
    <property type="entry name" value="CYTOCHROME C OXIDASE ASSEMBLY FACTOR 5"/>
    <property type="match status" value="1"/>
</dbReference>
<gene>
    <name evidence="3" type="ORF">MVES_002657</name>
</gene>
<protein>
    <submittedName>
        <fullName evidence="3">Uncharacterized protein</fullName>
    </submittedName>
</protein>
<organism evidence="3 4">
    <name type="scientific">Malassezia vespertilionis</name>
    <dbReference type="NCBI Taxonomy" id="2020962"/>
    <lineage>
        <taxon>Eukaryota</taxon>
        <taxon>Fungi</taxon>
        <taxon>Dikarya</taxon>
        <taxon>Basidiomycota</taxon>
        <taxon>Ustilaginomycotina</taxon>
        <taxon>Malasseziomycetes</taxon>
        <taxon>Malasseziales</taxon>
        <taxon>Malasseziaceae</taxon>
        <taxon>Malassezia</taxon>
    </lineage>
</organism>
<name>A0A2N1JAG3_9BASI</name>
<proteinExistence type="inferred from homology"/>
<evidence type="ECO:0000313" key="3">
    <source>
        <dbReference type="EMBL" id="PKI83535.1"/>
    </source>
</evidence>
<evidence type="ECO:0000256" key="2">
    <source>
        <dbReference type="ARBA" id="ARBA00023157"/>
    </source>
</evidence>
<dbReference type="EMBL" id="KZ454991">
    <property type="protein sequence ID" value="PKI83535.1"/>
    <property type="molecule type" value="Genomic_DNA"/>
</dbReference>
<keyword evidence="2" id="KW-1015">Disulfide bond</keyword>
<dbReference type="InterPro" id="IPR018793">
    <property type="entry name" value="Cyt_c_oxidase_assmbl_Pet191"/>
</dbReference>
<keyword evidence="4" id="KW-1185">Reference proteome</keyword>
<dbReference type="OrthoDB" id="282149at2759"/>
<dbReference type="PANTHER" id="PTHR28627:SF1">
    <property type="entry name" value="CYTOCHROME C OXIDASE ASSEMBLY FACTOR 5"/>
    <property type="match status" value="1"/>
</dbReference>
<dbReference type="GO" id="GO:0005739">
    <property type="term" value="C:mitochondrion"/>
    <property type="evidence" value="ECO:0007669"/>
    <property type="project" value="TreeGrafter"/>
</dbReference>
<evidence type="ECO:0000256" key="1">
    <source>
        <dbReference type="ARBA" id="ARBA00007785"/>
    </source>
</evidence>
<comment type="similarity">
    <text evidence="1">Belongs to the PET191 family.</text>
</comment>
<reference evidence="3 4" key="1">
    <citation type="submission" date="2017-10" db="EMBL/GenBank/DDBJ databases">
        <title>A novel species of cold-tolerant Malassezia isolated from bats.</title>
        <authorList>
            <person name="Lorch J.M."/>
            <person name="Palmer J.M."/>
            <person name="Vanderwolf K.J."/>
            <person name="Schmidt K.Z."/>
            <person name="Verant M.L."/>
            <person name="Weller T.J."/>
            <person name="Blehert D.S."/>
        </authorList>
    </citation>
    <scope>NUCLEOTIDE SEQUENCE [LARGE SCALE GENOMIC DNA]</scope>
    <source>
        <strain evidence="3 4">NWHC:44797-103</strain>
    </source>
</reference>
<dbReference type="STRING" id="2020962.A0A2N1JAG3"/>
<dbReference type="Proteomes" id="UP000232875">
    <property type="component" value="Unassembled WGS sequence"/>
</dbReference>
<evidence type="ECO:0000313" key="4">
    <source>
        <dbReference type="Proteomes" id="UP000232875"/>
    </source>
</evidence>
<dbReference type="Pfam" id="PF10203">
    <property type="entry name" value="Pet191_N"/>
    <property type="match status" value="1"/>
</dbReference>
<dbReference type="AlphaFoldDB" id="A0A2N1JAG3"/>
<sequence length="87" mass="9422">MLAADDAGCDLAECLAGSDCVVKEGHTGKECLQEHMDALPIACQQAYKSFVDCKRSLLDMRKRFRGIPGAEYSTSSTMYAALDKRGA</sequence>
<dbReference type="GO" id="GO:0033617">
    <property type="term" value="P:mitochondrial respiratory chain complex IV assembly"/>
    <property type="evidence" value="ECO:0007669"/>
    <property type="project" value="TreeGrafter"/>
</dbReference>